<reference evidence="4" key="2">
    <citation type="submission" date="2015-03" db="EMBL/GenBank/DDBJ databases">
        <authorList>
            <person name="Deng P."/>
            <person name="Lu S."/>
        </authorList>
    </citation>
    <scope>NUCLEOTIDE SEQUENCE [LARGE SCALE GENOMIC DNA]</scope>
    <source>
        <strain evidence="4">UFB2</strain>
    </source>
</reference>
<dbReference type="InterPro" id="IPR056746">
    <property type="entry name" value="SPAN_dom"/>
</dbReference>
<name>A0A0G3GIQ0_9PSED</name>
<organism evidence="3 4">
    <name type="scientific">Pseudomonas chlororaphis</name>
    <dbReference type="NCBI Taxonomy" id="587753"/>
    <lineage>
        <taxon>Bacteria</taxon>
        <taxon>Pseudomonadati</taxon>
        <taxon>Pseudomonadota</taxon>
        <taxon>Gammaproteobacteria</taxon>
        <taxon>Pseudomonadales</taxon>
        <taxon>Pseudomonadaceae</taxon>
        <taxon>Pseudomonas</taxon>
    </lineage>
</organism>
<sequence>MNQIVGAPARPVQTLEPVGEGRLDERQDMLVPVQEEDLPQGVLDLLAALPGFPRRQLDSGRGLARHAMPIVQEGDAVQHRDASLSGTVARDVVHERSVTAKPLPQASPLSEAMSVAVSSRLEMAVEYTNLPMQAAPMEPAPAEPFAAVEQALRMSAPNSQVVRLVPGATPAPLAPVVMPTAPDAGGMTSPGLLQVPFNNGAASGQVTIHRLPDESARLMLSPSNALVLEQLKEPFAQAREPAWRLTDSDGEQPRQGSQQTPDDDQDEAPERPA</sequence>
<evidence type="ECO:0000256" key="1">
    <source>
        <dbReference type="SAM" id="MobiDB-lite"/>
    </source>
</evidence>
<feature type="domain" description="Surface presentation of antigen" evidence="2">
    <location>
        <begin position="205"/>
        <end position="267"/>
    </location>
</feature>
<dbReference type="AlphaFoldDB" id="A0A0G3GIQ0"/>
<dbReference type="EMBL" id="CP011020">
    <property type="protein sequence ID" value="AKJ99412.1"/>
    <property type="molecule type" value="Genomic_DNA"/>
</dbReference>
<dbReference type="PATRIC" id="fig|587753.11.peg.3180"/>
<protein>
    <recommendedName>
        <fullName evidence="2">Surface presentation of antigen domain-containing protein</fullName>
    </recommendedName>
</protein>
<proteinExistence type="predicted"/>
<feature type="region of interest" description="Disordered" evidence="1">
    <location>
        <begin position="238"/>
        <end position="273"/>
    </location>
</feature>
<accession>A0A0G3GIQ0</accession>
<gene>
    <name evidence="3" type="ORF">VM99_15560</name>
</gene>
<dbReference type="Pfam" id="PF02510">
    <property type="entry name" value="SPAN"/>
    <property type="match status" value="1"/>
</dbReference>
<dbReference type="Proteomes" id="UP000035212">
    <property type="component" value="Chromosome"/>
</dbReference>
<evidence type="ECO:0000313" key="3">
    <source>
        <dbReference type="EMBL" id="AKJ99412.1"/>
    </source>
</evidence>
<evidence type="ECO:0000259" key="2">
    <source>
        <dbReference type="Pfam" id="PF02510"/>
    </source>
</evidence>
<reference evidence="3 4" key="1">
    <citation type="journal article" date="2015" name="Stand. Genomic Sci.">
        <title>Complete genome of Pseudomonas chlororaphis strain UFB2, a soil bacterium with antibacterial activity against bacterial canker pathogen of tomato.</title>
        <authorList>
            <person name="Deng P."/>
            <person name="Wang X."/>
            <person name="Baird S.M."/>
            <person name="Lu S.E."/>
        </authorList>
    </citation>
    <scope>NUCLEOTIDE SEQUENCE [LARGE SCALE GENOMIC DNA]</scope>
    <source>
        <strain evidence="3 4">UFB2</strain>
    </source>
</reference>
<evidence type="ECO:0000313" key="4">
    <source>
        <dbReference type="Proteomes" id="UP000035212"/>
    </source>
</evidence>